<dbReference type="Proteomes" id="UP000799302">
    <property type="component" value="Unassembled WGS sequence"/>
</dbReference>
<dbReference type="InterPro" id="IPR004895">
    <property type="entry name" value="Prenylated_rab_accept_PRA1"/>
</dbReference>
<dbReference type="GO" id="GO:0005794">
    <property type="term" value="C:Golgi apparatus"/>
    <property type="evidence" value="ECO:0007669"/>
    <property type="project" value="TreeGrafter"/>
</dbReference>
<evidence type="ECO:0000313" key="7">
    <source>
        <dbReference type="Proteomes" id="UP000799302"/>
    </source>
</evidence>
<keyword evidence="4 5" id="KW-0472">Membrane</keyword>
<dbReference type="OrthoDB" id="63113at2759"/>
<evidence type="ECO:0000256" key="1">
    <source>
        <dbReference type="ARBA" id="ARBA00004141"/>
    </source>
</evidence>
<keyword evidence="3 5" id="KW-1133">Transmembrane helix</keyword>
<dbReference type="GO" id="GO:0016020">
    <property type="term" value="C:membrane"/>
    <property type="evidence" value="ECO:0007669"/>
    <property type="project" value="UniProtKB-SubCell"/>
</dbReference>
<gene>
    <name evidence="6" type="ORF">BT63DRAFT_430890</name>
</gene>
<keyword evidence="2 5" id="KW-0812">Transmembrane</keyword>
<dbReference type="Pfam" id="PF03208">
    <property type="entry name" value="PRA1"/>
    <property type="match status" value="1"/>
</dbReference>
<evidence type="ECO:0000313" key="6">
    <source>
        <dbReference type="EMBL" id="KAF2674555.1"/>
    </source>
</evidence>
<name>A0A6A6UQJ8_9PEZI</name>
<accession>A0A6A6UQJ8</accession>
<evidence type="ECO:0000256" key="5">
    <source>
        <dbReference type="RuleBase" id="RU363107"/>
    </source>
</evidence>
<evidence type="ECO:0000256" key="4">
    <source>
        <dbReference type="ARBA" id="ARBA00023136"/>
    </source>
</evidence>
<comment type="subcellular location">
    <subcellularLocation>
        <location evidence="1 5">Membrane</location>
        <topology evidence="1 5">Multi-pass membrane protein</topology>
    </subcellularLocation>
</comment>
<organism evidence="6 7">
    <name type="scientific">Microthyrium microscopicum</name>
    <dbReference type="NCBI Taxonomy" id="703497"/>
    <lineage>
        <taxon>Eukaryota</taxon>
        <taxon>Fungi</taxon>
        <taxon>Dikarya</taxon>
        <taxon>Ascomycota</taxon>
        <taxon>Pezizomycotina</taxon>
        <taxon>Dothideomycetes</taxon>
        <taxon>Dothideomycetes incertae sedis</taxon>
        <taxon>Microthyriales</taxon>
        <taxon>Microthyriaceae</taxon>
        <taxon>Microthyrium</taxon>
    </lineage>
</organism>
<protein>
    <recommendedName>
        <fullName evidence="5">PRA1 family protein</fullName>
    </recommendedName>
</protein>
<keyword evidence="7" id="KW-1185">Reference proteome</keyword>
<evidence type="ECO:0000256" key="3">
    <source>
        <dbReference type="ARBA" id="ARBA00022989"/>
    </source>
</evidence>
<comment type="similarity">
    <text evidence="5">Belongs to the PRA1 family.</text>
</comment>
<sequence>MSRISIPLDVVTSRLNFSERFGSVSNIRSNFGNFRSLYEFFDVKRISKPANLAETQSRLNYNLSYFSSNYAAIFAMLGIYALLNNWWLLFFIALLVGGMYGIGRLQGNDLVIGNWHATTTQLYTTLVIIGVPVFFMSSPFMTVFWLLGSSALVILGHAAFLDKPIESAFSEEAV</sequence>
<reference evidence="6" key="1">
    <citation type="journal article" date="2020" name="Stud. Mycol.">
        <title>101 Dothideomycetes genomes: a test case for predicting lifestyles and emergence of pathogens.</title>
        <authorList>
            <person name="Haridas S."/>
            <person name="Albert R."/>
            <person name="Binder M."/>
            <person name="Bloem J."/>
            <person name="Labutti K."/>
            <person name="Salamov A."/>
            <person name="Andreopoulos B."/>
            <person name="Baker S."/>
            <person name="Barry K."/>
            <person name="Bills G."/>
            <person name="Bluhm B."/>
            <person name="Cannon C."/>
            <person name="Castanera R."/>
            <person name="Culley D."/>
            <person name="Daum C."/>
            <person name="Ezra D."/>
            <person name="Gonzalez J."/>
            <person name="Henrissat B."/>
            <person name="Kuo A."/>
            <person name="Liang C."/>
            <person name="Lipzen A."/>
            <person name="Lutzoni F."/>
            <person name="Magnuson J."/>
            <person name="Mondo S."/>
            <person name="Nolan M."/>
            <person name="Ohm R."/>
            <person name="Pangilinan J."/>
            <person name="Park H.-J."/>
            <person name="Ramirez L."/>
            <person name="Alfaro M."/>
            <person name="Sun H."/>
            <person name="Tritt A."/>
            <person name="Yoshinaga Y."/>
            <person name="Zwiers L.-H."/>
            <person name="Turgeon B."/>
            <person name="Goodwin S."/>
            <person name="Spatafora J."/>
            <person name="Crous P."/>
            <person name="Grigoriev I."/>
        </authorList>
    </citation>
    <scope>NUCLEOTIDE SEQUENCE</scope>
    <source>
        <strain evidence="6">CBS 115976</strain>
    </source>
</reference>
<feature type="transmembrane region" description="Helical" evidence="5">
    <location>
        <begin position="63"/>
        <end position="80"/>
    </location>
</feature>
<dbReference type="EMBL" id="MU004230">
    <property type="protein sequence ID" value="KAF2674555.1"/>
    <property type="molecule type" value="Genomic_DNA"/>
</dbReference>
<feature type="transmembrane region" description="Helical" evidence="5">
    <location>
        <begin position="86"/>
        <end position="103"/>
    </location>
</feature>
<dbReference type="AlphaFoldDB" id="A0A6A6UQJ8"/>
<dbReference type="PANTHER" id="PTHR19317:SF0">
    <property type="entry name" value="PRENYLATED RAB ACCEPTOR PROTEIN 1"/>
    <property type="match status" value="1"/>
</dbReference>
<dbReference type="PANTHER" id="PTHR19317">
    <property type="entry name" value="PRENYLATED RAB ACCEPTOR 1-RELATED"/>
    <property type="match status" value="1"/>
</dbReference>
<proteinExistence type="inferred from homology"/>
<evidence type="ECO:0000256" key="2">
    <source>
        <dbReference type="ARBA" id="ARBA00022692"/>
    </source>
</evidence>